<protein>
    <submittedName>
        <fullName evidence="1">RCG21124</fullName>
    </submittedName>
</protein>
<proteinExistence type="predicted"/>
<dbReference type="AlphaFoldDB" id="A6J1Q2"/>
<gene>
    <name evidence="1" type="ORF">rCG_21124</name>
</gene>
<reference evidence="1 2" key="1">
    <citation type="submission" date="2005-07" db="EMBL/GenBank/DDBJ databases">
        <authorList>
            <person name="Mural R.J."/>
            <person name="Li P.W."/>
            <person name="Adams M.D."/>
            <person name="Amanatides P.G."/>
            <person name="Baden-Tillson H."/>
            <person name="Barnstead M."/>
            <person name="Chin S.H."/>
            <person name="Dew I."/>
            <person name="Evans C.A."/>
            <person name="Ferriera S."/>
            <person name="Flanigan M."/>
            <person name="Fosler C."/>
            <person name="Glodek A."/>
            <person name="Gu Z."/>
            <person name="Holt R.A."/>
            <person name="Jennings D."/>
            <person name="Kraft C.L."/>
            <person name="Lu F."/>
            <person name="Nguyen T."/>
            <person name="Nusskern D.R."/>
            <person name="Pfannkoch C.M."/>
            <person name="Sitter C."/>
            <person name="Sutton G.G."/>
            <person name="Venter J.C."/>
            <person name="Wang Z."/>
            <person name="Woodage T."/>
            <person name="Zheng X.H."/>
            <person name="Zhong F."/>
        </authorList>
    </citation>
    <scope>NUCLEOTIDE SEQUENCE [LARGE SCALE GENOMIC DNA]</scope>
    <source>
        <strain>BN</strain>
        <strain evidence="2">Sprague-Dawley</strain>
    </source>
</reference>
<dbReference type="Proteomes" id="UP000234681">
    <property type="component" value="Chromosome 12"/>
</dbReference>
<evidence type="ECO:0000313" key="2">
    <source>
        <dbReference type="Proteomes" id="UP000234681"/>
    </source>
</evidence>
<evidence type="ECO:0000313" key="1">
    <source>
        <dbReference type="EMBL" id="EDM13841.1"/>
    </source>
</evidence>
<accession>A6J1Q2</accession>
<name>A6J1Q2_RAT</name>
<dbReference type="EMBL" id="CH473973">
    <property type="protein sequence ID" value="EDM13841.1"/>
    <property type="molecule type" value="Genomic_DNA"/>
</dbReference>
<sequence>MLIALPRHCLGTVILPAFLPQLREALTQRGCALCWGIRNRAPVRTRDLVPALSKS</sequence>
<feature type="non-terminal residue" evidence="1">
    <location>
        <position position="55"/>
    </location>
</feature>
<organism evidence="1 2">
    <name type="scientific">Rattus norvegicus</name>
    <name type="common">Rat</name>
    <dbReference type="NCBI Taxonomy" id="10116"/>
    <lineage>
        <taxon>Eukaryota</taxon>
        <taxon>Metazoa</taxon>
        <taxon>Chordata</taxon>
        <taxon>Craniata</taxon>
        <taxon>Vertebrata</taxon>
        <taxon>Euteleostomi</taxon>
        <taxon>Mammalia</taxon>
        <taxon>Eutheria</taxon>
        <taxon>Euarchontoglires</taxon>
        <taxon>Glires</taxon>
        <taxon>Rodentia</taxon>
        <taxon>Myomorpha</taxon>
        <taxon>Muroidea</taxon>
        <taxon>Muridae</taxon>
        <taxon>Murinae</taxon>
        <taxon>Rattus</taxon>
    </lineage>
</organism>